<dbReference type="Pfam" id="PF04851">
    <property type="entry name" value="ResIII"/>
    <property type="match status" value="1"/>
</dbReference>
<evidence type="ECO:0000256" key="4">
    <source>
        <dbReference type="ARBA" id="ARBA00022840"/>
    </source>
</evidence>
<dbReference type="InterPro" id="IPR001650">
    <property type="entry name" value="Helicase_C-like"/>
</dbReference>
<dbReference type="SUPFAM" id="SSF52540">
    <property type="entry name" value="P-loop containing nucleoside triphosphate hydrolases"/>
    <property type="match status" value="2"/>
</dbReference>
<dbReference type="InterPro" id="IPR027417">
    <property type="entry name" value="P-loop_NTPase"/>
</dbReference>
<dbReference type="Pfam" id="PF00271">
    <property type="entry name" value="Helicase_C"/>
    <property type="match status" value="1"/>
</dbReference>
<accession>A0ABY6N478</accession>
<dbReference type="CDD" id="cd09179">
    <property type="entry name" value="PLDc_N_DEXD_a"/>
    <property type="match status" value="1"/>
</dbReference>
<dbReference type="SMART" id="SM00487">
    <property type="entry name" value="DEXDc"/>
    <property type="match status" value="1"/>
</dbReference>
<sequence length="722" mass="81599">MTSFENLKIKDVYRTGKDDLYNDFYKPLLEVSTSYDRAVGYFSSQLLSNSAKGLSRLIYSNGKMRLIIGHPLDESEFIAIKNGESLKEQCLELSERLIELLESEGKSSSTLELLALLIARNSLEIKFALRRVGMYHEKIGIFSDEFGNKVVFQGSANETPHGMGFALNAESISVYKSWDQDVFQRYGLEYTEGFERLWLNQEEHVITVDVPSQIYERIAANVKDSPLIFDSHSVKDFEDGLETKNINRELCVPRVPDYLGDKKFTLKNHQLAALGAWKASHYSGIFHLATGSGKTITAIYGAVRVYEARVAKNQGTCLIVAVPYIELAKQWLQNLSDFSIEAIQCFGSKNSWYQDLERQIQYFTAGHKKFLAIVVVNKTLGSDGFNSLISRISSNNILFVGDECHNHCSSRLCEKLPSASYKIGLSATPFRADDDEIDSPFSDGAKQRLIEYYGEIVATYSLSDAINDKVLTPYEYYIVPVYLTFIEQEKYEELSGRIAKLTQKNHTSGLSKDEKMSLTLLCGQRSRLLGSAENKLVELATLCEKVPSEERGFSLFYSGEGKPFSSEDVQNDIPVINQVSRILIDLGWKVSKFVSDISPTQRRQTMQAFKSEEIDALVAMKILDEGVDVPACRTAYILSSTKNPRQYVQRRGRILRRFEGKNLAKIYDFVVLPISDSVYSERLKSSEAERVNDFANLASNRYELEQAIDKYGLSPSVQQSYL</sequence>
<dbReference type="PROSITE" id="PS51192">
    <property type="entry name" value="HELICASE_ATP_BIND_1"/>
    <property type="match status" value="1"/>
</dbReference>
<dbReference type="EMBL" id="CP100390">
    <property type="protein sequence ID" value="UZE96819.1"/>
    <property type="molecule type" value="Genomic_DNA"/>
</dbReference>
<protein>
    <submittedName>
        <fullName evidence="7">DEAD/DEAH box helicase family protein</fullName>
    </submittedName>
</protein>
<keyword evidence="8" id="KW-1185">Reference proteome</keyword>
<dbReference type="Proteomes" id="UP001163739">
    <property type="component" value="Chromosome"/>
</dbReference>
<dbReference type="PROSITE" id="PS51194">
    <property type="entry name" value="HELICASE_CTER"/>
    <property type="match status" value="1"/>
</dbReference>
<dbReference type="PANTHER" id="PTHR11274:SF0">
    <property type="entry name" value="GENERAL TRANSCRIPTION AND DNA REPAIR FACTOR IIH HELICASE SUBUNIT XPB"/>
    <property type="match status" value="1"/>
</dbReference>
<gene>
    <name evidence="7" type="ORF">NKI27_03440</name>
</gene>
<reference evidence="7" key="1">
    <citation type="submission" date="2022-06" db="EMBL/GenBank/DDBJ databases">
        <title>Alkalimarinus sp. nov., isolated from gut of a Alitta virens.</title>
        <authorList>
            <person name="Yang A.I."/>
            <person name="Shin N.-R."/>
        </authorList>
    </citation>
    <scope>NUCLEOTIDE SEQUENCE</scope>
    <source>
        <strain evidence="7">A2M4</strain>
    </source>
</reference>
<feature type="domain" description="Helicase ATP-binding" evidence="5">
    <location>
        <begin position="275"/>
        <end position="447"/>
    </location>
</feature>
<dbReference type="PANTHER" id="PTHR11274">
    <property type="entry name" value="RAD25/XP-B DNA REPAIR HELICASE"/>
    <property type="match status" value="1"/>
</dbReference>
<dbReference type="RefSeq" id="WP_265048304.1">
    <property type="nucleotide sequence ID" value="NZ_CP100390.1"/>
</dbReference>
<proteinExistence type="predicted"/>
<organism evidence="7 8">
    <name type="scientific">Alkalimarinus alittae</name>
    <dbReference type="NCBI Taxonomy" id="2961619"/>
    <lineage>
        <taxon>Bacteria</taxon>
        <taxon>Pseudomonadati</taxon>
        <taxon>Pseudomonadota</taxon>
        <taxon>Gammaproteobacteria</taxon>
        <taxon>Alteromonadales</taxon>
        <taxon>Alteromonadaceae</taxon>
        <taxon>Alkalimarinus</taxon>
    </lineage>
</organism>
<evidence type="ECO:0000256" key="1">
    <source>
        <dbReference type="ARBA" id="ARBA00022741"/>
    </source>
</evidence>
<evidence type="ECO:0000259" key="5">
    <source>
        <dbReference type="PROSITE" id="PS51192"/>
    </source>
</evidence>
<keyword evidence="1" id="KW-0547">Nucleotide-binding</keyword>
<evidence type="ECO:0000313" key="8">
    <source>
        <dbReference type="Proteomes" id="UP001163739"/>
    </source>
</evidence>
<dbReference type="InterPro" id="IPR014001">
    <property type="entry name" value="Helicase_ATP-bd"/>
</dbReference>
<evidence type="ECO:0000256" key="3">
    <source>
        <dbReference type="ARBA" id="ARBA00022806"/>
    </source>
</evidence>
<keyword evidence="3 7" id="KW-0347">Helicase</keyword>
<dbReference type="InterPro" id="IPR050615">
    <property type="entry name" value="ATP-dep_DNA_Helicase"/>
</dbReference>
<evidence type="ECO:0000313" key="7">
    <source>
        <dbReference type="EMBL" id="UZE96819.1"/>
    </source>
</evidence>
<keyword evidence="4" id="KW-0067">ATP-binding</keyword>
<dbReference type="GO" id="GO:0004386">
    <property type="term" value="F:helicase activity"/>
    <property type="evidence" value="ECO:0007669"/>
    <property type="project" value="UniProtKB-KW"/>
</dbReference>
<dbReference type="Gene3D" id="3.40.50.300">
    <property type="entry name" value="P-loop containing nucleotide triphosphate hydrolases"/>
    <property type="match status" value="2"/>
</dbReference>
<name>A0ABY6N478_9ALTE</name>
<feature type="domain" description="Helicase C-terminal" evidence="6">
    <location>
        <begin position="538"/>
        <end position="705"/>
    </location>
</feature>
<keyword evidence="2" id="KW-0378">Hydrolase</keyword>
<evidence type="ECO:0000256" key="2">
    <source>
        <dbReference type="ARBA" id="ARBA00022801"/>
    </source>
</evidence>
<evidence type="ECO:0000259" key="6">
    <source>
        <dbReference type="PROSITE" id="PS51194"/>
    </source>
</evidence>
<dbReference type="InterPro" id="IPR006935">
    <property type="entry name" value="Helicase/UvrB_N"/>
</dbReference>
<dbReference type="SMART" id="SM00490">
    <property type="entry name" value="HELICc"/>
    <property type="match status" value="1"/>
</dbReference>